<sequence length="283" mass="30303">MSLPSSGGVRFGLVGVDSAHSTQFTQLFKEGRVTGGDIVAAWKAPTSLDFPPSRDRNDVLAAQVAEFGVEFVDTPVALADLCDAFLVIASDARTHPALFGRLAPFGKPVYVDTRFALKRSDAETMLTTARTHGCLALAGSPKRFTPEFRSVLDHGRVERIELEGALPTQPGHPGLAWYGVHLVDLAVAALGPGYSEVEVLAPGRVRLLWPDGREALLSGEPEWNPYTRGVVHVDGAQHSFEIEAAGSMHVGLLTSIIESCRTGEPNVPEQEILDIVSIVESTG</sequence>
<dbReference type="EMBL" id="JAATJL010000001">
    <property type="protein sequence ID" value="NJC21146.1"/>
    <property type="molecule type" value="Genomic_DNA"/>
</dbReference>
<accession>A0A846RPW3</accession>
<dbReference type="RefSeq" id="WP_167990558.1">
    <property type="nucleotide sequence ID" value="NZ_JAATJL010000001.1"/>
</dbReference>
<comment type="caution">
    <text evidence="1">The sequence shown here is derived from an EMBL/GenBank/DDBJ whole genome shotgun (WGS) entry which is preliminary data.</text>
</comment>
<organism evidence="1 2">
    <name type="scientific">Arthrobacter pigmenti</name>
    <dbReference type="NCBI Taxonomy" id="271432"/>
    <lineage>
        <taxon>Bacteria</taxon>
        <taxon>Bacillati</taxon>
        <taxon>Actinomycetota</taxon>
        <taxon>Actinomycetes</taxon>
        <taxon>Micrococcales</taxon>
        <taxon>Micrococcaceae</taxon>
        <taxon>Arthrobacter</taxon>
    </lineage>
</organism>
<gene>
    <name evidence="1" type="ORF">BJ994_000222</name>
</gene>
<evidence type="ECO:0000313" key="2">
    <source>
        <dbReference type="Proteomes" id="UP000547458"/>
    </source>
</evidence>
<dbReference type="Proteomes" id="UP000547458">
    <property type="component" value="Unassembled WGS sequence"/>
</dbReference>
<dbReference type="AlphaFoldDB" id="A0A846RPW3"/>
<protein>
    <submittedName>
        <fullName evidence="1">Putative dehydrogenase</fullName>
    </submittedName>
</protein>
<dbReference type="InterPro" id="IPR036291">
    <property type="entry name" value="NAD(P)-bd_dom_sf"/>
</dbReference>
<evidence type="ECO:0000313" key="1">
    <source>
        <dbReference type="EMBL" id="NJC21146.1"/>
    </source>
</evidence>
<keyword evidence="2" id="KW-1185">Reference proteome</keyword>
<name>A0A846RPW3_9MICC</name>
<reference evidence="1 2" key="1">
    <citation type="submission" date="2020-03" db="EMBL/GenBank/DDBJ databases">
        <title>Sequencing the genomes of 1000 actinobacteria strains.</title>
        <authorList>
            <person name="Klenk H.-P."/>
        </authorList>
    </citation>
    <scope>NUCLEOTIDE SEQUENCE [LARGE SCALE GENOMIC DNA]</scope>
    <source>
        <strain evidence="1 2">DSM 16403</strain>
    </source>
</reference>
<dbReference type="SUPFAM" id="SSF51735">
    <property type="entry name" value="NAD(P)-binding Rossmann-fold domains"/>
    <property type="match status" value="1"/>
</dbReference>
<proteinExistence type="predicted"/>
<dbReference type="Gene3D" id="3.40.50.720">
    <property type="entry name" value="NAD(P)-binding Rossmann-like Domain"/>
    <property type="match status" value="1"/>
</dbReference>